<keyword evidence="21" id="KW-1185">Reference proteome</keyword>
<keyword evidence="5 17" id="KW-0732">Signal</keyword>
<evidence type="ECO:0000256" key="15">
    <source>
        <dbReference type="SAM" id="MobiDB-lite"/>
    </source>
</evidence>
<dbReference type="Gene3D" id="3.30.200.20">
    <property type="entry name" value="Phosphorylase Kinase, domain 1"/>
    <property type="match status" value="1"/>
</dbReference>
<evidence type="ECO:0000256" key="7">
    <source>
        <dbReference type="ARBA" id="ARBA00022741"/>
    </source>
</evidence>
<keyword evidence="6" id="KW-0677">Repeat</keyword>
<evidence type="ECO:0008006" key="22">
    <source>
        <dbReference type="Google" id="ProtNLM"/>
    </source>
</evidence>
<evidence type="ECO:0000256" key="17">
    <source>
        <dbReference type="SAM" id="SignalP"/>
    </source>
</evidence>
<dbReference type="FunFam" id="3.30.430.20:FF:000007">
    <property type="entry name" value="Cysteine-rich receptor-like protein kinase 11"/>
    <property type="match status" value="1"/>
</dbReference>
<feature type="domain" description="Gnk2-homologous" evidence="19">
    <location>
        <begin position="24"/>
        <end position="129"/>
    </location>
</feature>
<dbReference type="GO" id="GO:0005886">
    <property type="term" value="C:plasma membrane"/>
    <property type="evidence" value="ECO:0007669"/>
    <property type="project" value="TreeGrafter"/>
</dbReference>
<keyword evidence="11 16" id="KW-0472">Membrane</keyword>
<dbReference type="PROSITE" id="PS51473">
    <property type="entry name" value="GNK2"/>
    <property type="match status" value="2"/>
</dbReference>
<dbReference type="PANTHER" id="PTHR27002">
    <property type="entry name" value="RECEPTOR-LIKE SERINE/THREONINE-PROTEIN KINASE SD1-8"/>
    <property type="match status" value="1"/>
</dbReference>
<dbReference type="InterPro" id="IPR011009">
    <property type="entry name" value="Kinase-like_dom_sf"/>
</dbReference>
<evidence type="ECO:0000256" key="12">
    <source>
        <dbReference type="ARBA" id="ARBA00023170"/>
    </source>
</evidence>
<reference evidence="21" key="1">
    <citation type="submission" date="2013-09" db="EMBL/GenBank/DDBJ databases">
        <title>Corchorus olitorius genome sequencing.</title>
        <authorList>
            <person name="Alam M."/>
            <person name="Haque M.S."/>
            <person name="Islam M.S."/>
            <person name="Emdad E.M."/>
            <person name="Islam M.M."/>
            <person name="Ahmed B."/>
            <person name="Halim A."/>
            <person name="Hossen Q.M.M."/>
            <person name="Hossain M.Z."/>
            <person name="Ahmed R."/>
            <person name="Khan M.M."/>
            <person name="Islam R."/>
            <person name="Rashid M.M."/>
            <person name="Khan S.A."/>
            <person name="Rahman M.S."/>
            <person name="Alam M."/>
            <person name="Yahiya A.S."/>
            <person name="Khan M.S."/>
            <person name="Azam M.S."/>
            <person name="Haque T."/>
            <person name="Lashkar M.Z.H."/>
            <person name="Akhand A.I."/>
            <person name="Morshed G."/>
            <person name="Roy S."/>
            <person name="Uddin K.S."/>
            <person name="Rabeya T."/>
            <person name="Hossain A.S."/>
            <person name="Chowdhury A."/>
            <person name="Snigdha A.R."/>
            <person name="Mortoza M.S."/>
            <person name="Matin S.A."/>
            <person name="Hoque S.M.E."/>
            <person name="Islam M.K."/>
            <person name="Roy D.K."/>
            <person name="Haider R."/>
            <person name="Moosa M.M."/>
            <person name="Elias S.M."/>
            <person name="Hasan A.M."/>
            <person name="Jahan S."/>
            <person name="Shafiuddin M."/>
            <person name="Mahmood N."/>
            <person name="Shommy N.S."/>
        </authorList>
    </citation>
    <scope>NUCLEOTIDE SEQUENCE [LARGE SCALE GENOMIC DNA]</scope>
    <source>
        <strain evidence="21">cv. O-4</strain>
    </source>
</reference>
<feature type="chain" id="PRO_5012232738" description="Protein kinase domain-containing protein" evidence="17">
    <location>
        <begin position="22"/>
        <end position="582"/>
    </location>
</feature>
<feature type="binding site" evidence="14">
    <location>
        <position position="374"/>
    </location>
    <ligand>
        <name>ATP</name>
        <dbReference type="ChEBI" id="CHEBI:30616"/>
    </ligand>
</feature>
<keyword evidence="13" id="KW-0325">Glycoprotein</keyword>
<accession>A0A1R3I0D4</accession>
<dbReference type="Gene3D" id="3.30.430.20">
    <property type="entry name" value="Gnk2 domain, C-X8-C-X2-C motif"/>
    <property type="match status" value="2"/>
</dbReference>
<keyword evidence="12" id="KW-0675">Receptor</keyword>
<dbReference type="GO" id="GO:0005524">
    <property type="term" value="F:ATP binding"/>
    <property type="evidence" value="ECO:0007669"/>
    <property type="project" value="UniProtKB-UniRule"/>
</dbReference>
<keyword evidence="8" id="KW-0418">Kinase</keyword>
<feature type="region of interest" description="Disordered" evidence="15">
    <location>
        <begin position="542"/>
        <end position="582"/>
    </location>
</feature>
<dbReference type="Gene3D" id="1.10.510.10">
    <property type="entry name" value="Transferase(Phosphotransferase) domain 1"/>
    <property type="match status" value="1"/>
</dbReference>
<evidence type="ECO:0000256" key="5">
    <source>
        <dbReference type="ARBA" id="ARBA00022729"/>
    </source>
</evidence>
<proteinExistence type="predicted"/>
<evidence type="ECO:0000256" key="3">
    <source>
        <dbReference type="ARBA" id="ARBA00022679"/>
    </source>
</evidence>
<dbReference type="PROSITE" id="PS50011">
    <property type="entry name" value="PROTEIN_KINASE_DOM"/>
    <property type="match status" value="1"/>
</dbReference>
<dbReference type="AlphaFoldDB" id="A0A1R3I0D4"/>
<name>A0A1R3I0D4_9ROSI</name>
<evidence type="ECO:0000256" key="2">
    <source>
        <dbReference type="ARBA" id="ARBA00022527"/>
    </source>
</evidence>
<evidence type="ECO:0000256" key="9">
    <source>
        <dbReference type="ARBA" id="ARBA00022840"/>
    </source>
</evidence>
<dbReference type="GO" id="GO:0004674">
    <property type="term" value="F:protein serine/threonine kinase activity"/>
    <property type="evidence" value="ECO:0007669"/>
    <property type="project" value="UniProtKB-KW"/>
</dbReference>
<keyword evidence="7 14" id="KW-0547">Nucleotide-binding</keyword>
<dbReference type="FunFam" id="3.30.430.20:FF:000003">
    <property type="entry name" value="Cysteine-rich RLK (RECEPTOR-like protein kinase) 10"/>
    <property type="match status" value="1"/>
</dbReference>
<protein>
    <recommendedName>
        <fullName evidence="22">Protein kinase domain-containing protein</fullName>
    </recommendedName>
</protein>
<dbReference type="EMBL" id="AWUE01019118">
    <property type="protein sequence ID" value="OMO76055.1"/>
    <property type="molecule type" value="Genomic_DNA"/>
</dbReference>
<dbReference type="SUPFAM" id="SSF56112">
    <property type="entry name" value="Protein kinase-like (PK-like)"/>
    <property type="match status" value="1"/>
</dbReference>
<feature type="domain" description="Gnk2-homologous" evidence="19">
    <location>
        <begin position="135"/>
        <end position="243"/>
    </location>
</feature>
<gene>
    <name evidence="20" type="ORF">COLO4_25684</name>
</gene>
<evidence type="ECO:0000313" key="21">
    <source>
        <dbReference type="Proteomes" id="UP000187203"/>
    </source>
</evidence>
<evidence type="ECO:0000313" key="20">
    <source>
        <dbReference type="EMBL" id="OMO76055.1"/>
    </source>
</evidence>
<dbReference type="PANTHER" id="PTHR27002:SF181">
    <property type="entry name" value="RECEPTOR-LIKE SERINE_THREONINE-PROTEIN KINASE"/>
    <property type="match status" value="1"/>
</dbReference>
<organism evidence="20 21">
    <name type="scientific">Corchorus olitorius</name>
    <dbReference type="NCBI Taxonomy" id="93759"/>
    <lineage>
        <taxon>Eukaryota</taxon>
        <taxon>Viridiplantae</taxon>
        <taxon>Streptophyta</taxon>
        <taxon>Embryophyta</taxon>
        <taxon>Tracheophyta</taxon>
        <taxon>Spermatophyta</taxon>
        <taxon>Magnoliopsida</taxon>
        <taxon>eudicotyledons</taxon>
        <taxon>Gunneridae</taxon>
        <taxon>Pentapetalae</taxon>
        <taxon>rosids</taxon>
        <taxon>malvids</taxon>
        <taxon>Malvales</taxon>
        <taxon>Malvaceae</taxon>
        <taxon>Grewioideae</taxon>
        <taxon>Apeibeae</taxon>
        <taxon>Corchorus</taxon>
    </lineage>
</organism>
<dbReference type="CDD" id="cd23509">
    <property type="entry name" value="Gnk2-like"/>
    <property type="match status" value="2"/>
</dbReference>
<dbReference type="InterPro" id="IPR017441">
    <property type="entry name" value="Protein_kinase_ATP_BS"/>
</dbReference>
<evidence type="ECO:0000256" key="13">
    <source>
        <dbReference type="ARBA" id="ARBA00023180"/>
    </source>
</evidence>
<evidence type="ECO:0000256" key="11">
    <source>
        <dbReference type="ARBA" id="ARBA00023136"/>
    </source>
</evidence>
<keyword evidence="3" id="KW-0808">Transferase</keyword>
<dbReference type="InterPro" id="IPR001245">
    <property type="entry name" value="Ser-Thr/Tyr_kinase_cat_dom"/>
</dbReference>
<evidence type="ECO:0000259" key="18">
    <source>
        <dbReference type="PROSITE" id="PS50011"/>
    </source>
</evidence>
<dbReference type="Pfam" id="PF07714">
    <property type="entry name" value="PK_Tyr_Ser-Thr"/>
    <property type="match status" value="2"/>
</dbReference>
<evidence type="ECO:0000256" key="14">
    <source>
        <dbReference type="PROSITE-ProRule" id="PRU10141"/>
    </source>
</evidence>
<evidence type="ECO:0000256" key="10">
    <source>
        <dbReference type="ARBA" id="ARBA00022989"/>
    </source>
</evidence>
<dbReference type="FunFam" id="3.30.200.20:FF:000142">
    <property type="entry name" value="Cysteine-rich receptor-like protein kinase 10"/>
    <property type="match status" value="1"/>
</dbReference>
<sequence length="582" mass="64307">MRRLNNLFFLVSHLLIGICLAAAQSQKQRCYDTGNFTTNSTYGRNRDHILASFPLNVSANGGFFSASIGQHSDKVYALGLCRGDSTSDACYSCINSSMHNVIDMCPNQIEAISWGGDPPCIVRYSNHRIFGVLELEPSDAGYNSKDVQLNITQFDLVWESLIGSVVRKASMGSSRLKYATGEAYANTFQKIYALMQCTPDLSQKACETCLTQSASYYQSFGHGKQGGYVQKPNCWFRWDLYPFYVSNASTSVSLLSPPPASTSPSQPSTNATITTGDGGISTKTLIVILVPIVIFLAFVILAALVFLLLKKRKKIKQDVEISNDDTDQIETLQLDLDALRVATDNFSHVNKLGQGGFGSVYKGKLHDGQDIAVKRLSQNSGQGDQEFKNEVLLIAKLQHKNLVRLLGFCLEQGERILVYEFLPNSSLDHIIFEYAMNGHFSTKSDVYSFGVLVLEIISGQKISRQEESESLLSHAWRNWNAGTAMEIIDPILRDGTKSEMMRCIHLGLLCIQQNIAYRPSMSSVVLMLSSYSISLPAPSTPANLDMHSTSESGSTIYESDQSKHKTSQVSINEMSISELDPR</sequence>
<evidence type="ECO:0000256" key="4">
    <source>
        <dbReference type="ARBA" id="ARBA00022692"/>
    </source>
</evidence>
<comment type="caution">
    <text evidence="20">The sequence shown here is derived from an EMBL/GenBank/DDBJ whole genome shotgun (WGS) entry which is preliminary data.</text>
</comment>
<dbReference type="PROSITE" id="PS00107">
    <property type="entry name" value="PROTEIN_KINASE_ATP"/>
    <property type="match status" value="1"/>
</dbReference>
<feature type="compositionally biased region" description="Polar residues" evidence="15">
    <location>
        <begin position="542"/>
        <end position="559"/>
    </location>
</feature>
<evidence type="ECO:0000256" key="16">
    <source>
        <dbReference type="SAM" id="Phobius"/>
    </source>
</evidence>
<evidence type="ECO:0000256" key="1">
    <source>
        <dbReference type="ARBA" id="ARBA00004167"/>
    </source>
</evidence>
<feature type="transmembrane region" description="Helical" evidence="16">
    <location>
        <begin position="285"/>
        <end position="309"/>
    </location>
</feature>
<dbReference type="InterPro" id="IPR002902">
    <property type="entry name" value="GNK2"/>
</dbReference>
<feature type="domain" description="Protein kinase" evidence="18">
    <location>
        <begin position="346"/>
        <end position="582"/>
    </location>
</feature>
<keyword evidence="4 16" id="KW-0812">Transmembrane</keyword>
<comment type="subcellular location">
    <subcellularLocation>
        <location evidence="1">Membrane</location>
        <topology evidence="1">Single-pass membrane protein</topology>
    </subcellularLocation>
</comment>
<keyword evidence="9 14" id="KW-0067">ATP-binding</keyword>
<evidence type="ECO:0000256" key="6">
    <source>
        <dbReference type="ARBA" id="ARBA00022737"/>
    </source>
</evidence>
<dbReference type="OrthoDB" id="4062651at2759"/>
<dbReference type="Pfam" id="PF01657">
    <property type="entry name" value="Stress-antifung"/>
    <property type="match status" value="2"/>
</dbReference>
<keyword evidence="10 16" id="KW-1133">Transmembrane helix</keyword>
<keyword evidence="2" id="KW-0723">Serine/threonine-protein kinase</keyword>
<feature type="signal peptide" evidence="17">
    <location>
        <begin position="1"/>
        <end position="21"/>
    </location>
</feature>
<evidence type="ECO:0000259" key="19">
    <source>
        <dbReference type="PROSITE" id="PS51473"/>
    </source>
</evidence>
<dbReference type="Proteomes" id="UP000187203">
    <property type="component" value="Unassembled WGS sequence"/>
</dbReference>
<dbReference type="InterPro" id="IPR038408">
    <property type="entry name" value="GNK2_sf"/>
</dbReference>
<dbReference type="InterPro" id="IPR000719">
    <property type="entry name" value="Prot_kinase_dom"/>
</dbReference>
<dbReference type="STRING" id="93759.A0A1R3I0D4"/>
<evidence type="ECO:0000256" key="8">
    <source>
        <dbReference type="ARBA" id="ARBA00022777"/>
    </source>
</evidence>